<dbReference type="SMART" id="SM00563">
    <property type="entry name" value="PlsC"/>
    <property type="match status" value="1"/>
</dbReference>
<protein>
    <recommendedName>
        <fullName evidence="6">Phospholipid/glycerol acyltransferase domain-containing protein</fullName>
    </recommendedName>
</protein>
<keyword evidence="5" id="KW-0012">Acyltransferase</keyword>
<dbReference type="Pfam" id="PF01553">
    <property type="entry name" value="Acyltransferase"/>
    <property type="match status" value="1"/>
</dbReference>
<evidence type="ECO:0000256" key="3">
    <source>
        <dbReference type="ARBA" id="ARBA00022679"/>
    </source>
</evidence>
<dbReference type="EMBL" id="JAVRJZ010000020">
    <property type="protein sequence ID" value="KAK2705802.1"/>
    <property type="molecule type" value="Genomic_DNA"/>
</dbReference>
<keyword evidence="4" id="KW-0472">Membrane</keyword>
<dbReference type="AlphaFoldDB" id="A0AA88HIZ1"/>
<evidence type="ECO:0000256" key="5">
    <source>
        <dbReference type="ARBA" id="ARBA00023315"/>
    </source>
</evidence>
<dbReference type="InterPro" id="IPR045520">
    <property type="entry name" value="GPAT/DHAPAT_C"/>
</dbReference>
<reference evidence="7" key="1">
    <citation type="submission" date="2023-07" db="EMBL/GenBank/DDBJ databases">
        <title>Chromosome-level genome assembly of Artemia franciscana.</title>
        <authorList>
            <person name="Jo E."/>
        </authorList>
    </citation>
    <scope>NUCLEOTIDE SEQUENCE</scope>
    <source>
        <tissue evidence="7">Whole body</tissue>
    </source>
</reference>
<proteinExistence type="inferred from homology"/>
<dbReference type="Pfam" id="PF19277">
    <property type="entry name" value="GPAT_C"/>
    <property type="match status" value="1"/>
</dbReference>
<evidence type="ECO:0000313" key="8">
    <source>
        <dbReference type="Proteomes" id="UP001187531"/>
    </source>
</evidence>
<dbReference type="GO" id="GO:0006072">
    <property type="term" value="P:glycerol-3-phosphate metabolic process"/>
    <property type="evidence" value="ECO:0007669"/>
    <property type="project" value="TreeGrafter"/>
</dbReference>
<keyword evidence="8" id="KW-1185">Reference proteome</keyword>
<dbReference type="GO" id="GO:0006631">
    <property type="term" value="P:fatty acid metabolic process"/>
    <property type="evidence" value="ECO:0007669"/>
    <property type="project" value="TreeGrafter"/>
</dbReference>
<dbReference type="CDD" id="cd07993">
    <property type="entry name" value="LPLAT_DHAPAT-like"/>
    <property type="match status" value="1"/>
</dbReference>
<dbReference type="GO" id="GO:0008654">
    <property type="term" value="P:phospholipid biosynthetic process"/>
    <property type="evidence" value="ECO:0007669"/>
    <property type="project" value="TreeGrafter"/>
</dbReference>
<dbReference type="InterPro" id="IPR041728">
    <property type="entry name" value="GPAT/DHAPAT_LPLAT"/>
</dbReference>
<comment type="subcellular location">
    <subcellularLocation>
        <location evidence="1">Membrane</location>
    </subcellularLocation>
</comment>
<dbReference type="GO" id="GO:0031966">
    <property type="term" value="C:mitochondrial membrane"/>
    <property type="evidence" value="ECO:0007669"/>
    <property type="project" value="TreeGrafter"/>
</dbReference>
<sequence length="822" mass="92994">MEMQNDDCMKYFLKHNKAHLNPKRKQKDGEILQQSKYLSLSQFKMKPMVYPKPLLRPYMGLCCQTCQSDGKGLFMDETTLQLGLTDILQVRTQFGPFWKRTFCHLLWVASLQPVTQYPNVVTQVMSDTRVESAVEGAAQLSLQKTENGPNIPDEGAYKSFLDSSRRRIMGILHKMAGTVSGPVIRFVSYALHKTLRHLVSSVRVHKGQIEVLKRAEATGKPIIYLPLHKSHLDYILLTFVLYDHNIRVPLIAAGDNLRLPIVGRFAQHLGAFFIRRRLDSHQGEKDLIYRAVLHSYLAQSLHASHSVEIFIEGGRSRSGKPSIPKAGLLGVIYDAYTSGDIQDALIVPVAISYDRIPDGSFVTEELGKPKKPETLWSVFKAGWRLLTGSGILKGAVRLDFCQPFSLADYVVSYKSNISKIRISPIFGPLEPLSPLQEAVEFPHNISTPSVTSYASDSEERRLVDSLARHVIHSASNSLAVTCTGLLSYLLLTKFRNGAPLQRIVEEFEQLRNDVVSKKMDLAFRGDSHDAISYAVELLDSSVKMEVNSQTKEQVLLPITSVPNVLDLSYHANTVIQAFLTDSILSLALLSNLSPVDFTVPKFEVVRSRDAIMNSALQLCDILRYEFIVTPPCQDNETSLLRLLEDFKSKGIISDPINENLGLSETDKWAKRISKHLDWIEEEHENDIGQMEFEDMKFVVNVSKECKDSLRDQASILFPIINSYCYVTKAVESVALEPIEEKKLLRLLQQGVEAECKSGINKFSESIGLDSIKNCLRLLLDWKALELSNHGYLRFYQFNQEFYQGLDYTLILDRVFQFKTLYQ</sequence>
<name>A0AA88HIZ1_ARTSF</name>
<dbReference type="SUPFAM" id="SSF69593">
    <property type="entry name" value="Glycerol-3-phosphate (1)-acyltransferase"/>
    <property type="match status" value="1"/>
</dbReference>
<organism evidence="7 8">
    <name type="scientific">Artemia franciscana</name>
    <name type="common">Brine shrimp</name>
    <name type="synonym">Artemia sanfranciscana</name>
    <dbReference type="NCBI Taxonomy" id="6661"/>
    <lineage>
        <taxon>Eukaryota</taxon>
        <taxon>Metazoa</taxon>
        <taxon>Ecdysozoa</taxon>
        <taxon>Arthropoda</taxon>
        <taxon>Crustacea</taxon>
        <taxon>Branchiopoda</taxon>
        <taxon>Anostraca</taxon>
        <taxon>Artemiidae</taxon>
        <taxon>Artemia</taxon>
    </lineage>
</organism>
<feature type="domain" description="Phospholipid/glycerol acyltransferase" evidence="6">
    <location>
        <begin position="222"/>
        <end position="354"/>
    </location>
</feature>
<dbReference type="InterPro" id="IPR022284">
    <property type="entry name" value="GPAT/DHAPAT"/>
</dbReference>
<evidence type="ECO:0000259" key="6">
    <source>
        <dbReference type="SMART" id="SM00563"/>
    </source>
</evidence>
<evidence type="ECO:0000313" key="7">
    <source>
        <dbReference type="EMBL" id="KAK2705802.1"/>
    </source>
</evidence>
<dbReference type="InterPro" id="IPR002123">
    <property type="entry name" value="Plipid/glycerol_acylTrfase"/>
</dbReference>
<evidence type="ECO:0000256" key="4">
    <source>
        <dbReference type="ARBA" id="ARBA00023136"/>
    </source>
</evidence>
<keyword evidence="3" id="KW-0808">Transferase</keyword>
<dbReference type="PANTHER" id="PTHR12563">
    <property type="entry name" value="GLYCEROL-3-PHOSPHATE ACYLTRANSFERASE"/>
    <property type="match status" value="1"/>
</dbReference>
<dbReference type="Proteomes" id="UP001187531">
    <property type="component" value="Unassembled WGS sequence"/>
</dbReference>
<gene>
    <name evidence="7" type="ORF">QYM36_015975</name>
</gene>
<comment type="caution">
    <text evidence="7">The sequence shown here is derived from an EMBL/GenBank/DDBJ whole genome shotgun (WGS) entry which is preliminary data.</text>
</comment>
<dbReference type="GO" id="GO:0004366">
    <property type="term" value="F:glycerol-3-phosphate O-acyltransferase activity"/>
    <property type="evidence" value="ECO:0007669"/>
    <property type="project" value="TreeGrafter"/>
</dbReference>
<comment type="similarity">
    <text evidence="2">Belongs to the GPAT/DAPAT family.</text>
</comment>
<evidence type="ECO:0000256" key="2">
    <source>
        <dbReference type="ARBA" id="ARBA00007937"/>
    </source>
</evidence>
<evidence type="ECO:0000256" key="1">
    <source>
        <dbReference type="ARBA" id="ARBA00004370"/>
    </source>
</evidence>
<accession>A0AA88HIZ1</accession>
<dbReference type="PANTHER" id="PTHR12563:SF23">
    <property type="entry name" value="BCDNA.GH07066"/>
    <property type="match status" value="1"/>
</dbReference>
<dbReference type="GO" id="GO:0019432">
    <property type="term" value="P:triglyceride biosynthetic process"/>
    <property type="evidence" value="ECO:0007669"/>
    <property type="project" value="TreeGrafter"/>
</dbReference>